<keyword evidence="3" id="KW-0472">Membrane</keyword>
<feature type="compositionally biased region" description="Polar residues" evidence="2">
    <location>
        <begin position="84"/>
        <end position="94"/>
    </location>
</feature>
<dbReference type="AlphaFoldDB" id="A0A512ADB9"/>
<evidence type="ECO:0000256" key="2">
    <source>
        <dbReference type="SAM" id="MobiDB-lite"/>
    </source>
</evidence>
<feature type="transmembrane region" description="Helical" evidence="3">
    <location>
        <begin position="54"/>
        <end position="72"/>
    </location>
</feature>
<feature type="compositionally biased region" description="Low complexity" evidence="2">
    <location>
        <begin position="95"/>
        <end position="111"/>
    </location>
</feature>
<proteinExistence type="predicted"/>
<dbReference type="Proteomes" id="UP000321868">
    <property type="component" value="Unassembled WGS sequence"/>
</dbReference>
<gene>
    <name evidence="4" type="ORF">SOL01_15680</name>
</gene>
<dbReference type="OrthoDB" id="9783680at2"/>
<feature type="transmembrane region" description="Helical" evidence="3">
    <location>
        <begin position="13"/>
        <end position="42"/>
    </location>
</feature>
<evidence type="ECO:0000256" key="3">
    <source>
        <dbReference type="SAM" id="Phobius"/>
    </source>
</evidence>
<evidence type="ECO:0000313" key="4">
    <source>
        <dbReference type="EMBL" id="GEN97694.1"/>
    </source>
</evidence>
<evidence type="ECO:0000256" key="1">
    <source>
        <dbReference type="SAM" id="Coils"/>
    </source>
</evidence>
<dbReference type="RefSeq" id="WP_111694491.1">
    <property type="nucleotide sequence ID" value="NZ_BJYQ01000095.1"/>
</dbReference>
<name>A0A512ADB9_STRCR</name>
<feature type="coiled-coil region" evidence="1">
    <location>
        <begin position="204"/>
        <end position="238"/>
    </location>
</feature>
<evidence type="ECO:0000313" key="5">
    <source>
        <dbReference type="Proteomes" id="UP000321868"/>
    </source>
</evidence>
<accession>A0A512ADB9</accession>
<keyword evidence="3" id="KW-1133">Transmembrane helix</keyword>
<comment type="caution">
    <text evidence="4">The sequence shown here is derived from an EMBL/GenBank/DDBJ whole genome shotgun (WGS) entry which is preliminary data.</text>
</comment>
<organism evidence="4 5">
    <name type="scientific">Streptococcus cristatus</name>
    <dbReference type="NCBI Taxonomy" id="45634"/>
    <lineage>
        <taxon>Bacteria</taxon>
        <taxon>Bacillati</taxon>
        <taxon>Bacillota</taxon>
        <taxon>Bacilli</taxon>
        <taxon>Lactobacillales</taxon>
        <taxon>Streptococcaceae</taxon>
        <taxon>Streptococcus</taxon>
    </lineage>
</organism>
<reference evidence="4 5" key="1">
    <citation type="submission" date="2019-07" db="EMBL/GenBank/DDBJ databases">
        <title>Whole genome shotgun sequence of Streptococcus oligofermentans NBRC 106105.</title>
        <authorList>
            <person name="Hosoyama A."/>
            <person name="Uohara A."/>
            <person name="Ohji S."/>
            <person name="Ichikawa N."/>
        </authorList>
    </citation>
    <scope>NUCLEOTIDE SEQUENCE [LARGE SCALE GENOMIC DNA]</scope>
    <source>
        <strain evidence="4 5">NBRC 106105</strain>
    </source>
</reference>
<protein>
    <submittedName>
        <fullName evidence="4">Uncharacterized protein</fullName>
    </submittedName>
</protein>
<feature type="region of interest" description="Disordered" evidence="2">
    <location>
        <begin position="83"/>
        <end position="155"/>
    </location>
</feature>
<dbReference type="EMBL" id="BJYQ01000095">
    <property type="protein sequence ID" value="GEN97694.1"/>
    <property type="molecule type" value="Genomic_DNA"/>
</dbReference>
<keyword evidence="3" id="KW-0812">Transmembrane</keyword>
<sequence length="284" mass="32062">MKKFFEKPTLKKILFVLAVLFIIILAPITMPLMFLGGCFGIWRFTKRKPNIRKRNIAIAVTIIGILGSYAVGKLTPNVIKEQTEQSQVTKFTSNSSSTSSSSQTSSPIASSSKKEKEKEKQEKERKEKELQEAQKQKQEEEKKAREEQARKEAETKKIVEEANQAVQQLENNPIQENISSAQAAVERVADPTTKSNLTDRIGQIQNAINQRAEEAHLAEEARQEAERLAAEQQQTRTVYVARSGKADVYWYSMENMPSNTRFDRVVAMTEADAIASGKRHTSKE</sequence>
<feature type="compositionally biased region" description="Basic and acidic residues" evidence="2">
    <location>
        <begin position="112"/>
        <end position="155"/>
    </location>
</feature>
<keyword evidence="1" id="KW-0175">Coiled coil</keyword>